<evidence type="ECO:0000313" key="2">
    <source>
        <dbReference type="Proteomes" id="UP000032180"/>
    </source>
</evidence>
<evidence type="ECO:0000313" key="1">
    <source>
        <dbReference type="EnsemblPlants" id="LPERR01G23980.1"/>
    </source>
</evidence>
<protein>
    <submittedName>
        <fullName evidence="1">Uncharacterized protein</fullName>
    </submittedName>
</protein>
<accession>A0A0D9V4M7</accession>
<reference evidence="1" key="3">
    <citation type="submission" date="2015-04" db="UniProtKB">
        <authorList>
            <consortium name="EnsemblPlants"/>
        </authorList>
    </citation>
    <scope>IDENTIFICATION</scope>
</reference>
<dbReference type="AlphaFoldDB" id="A0A0D9V4M7"/>
<dbReference type="Gramene" id="LPERR01G23980.1">
    <property type="protein sequence ID" value="LPERR01G23980.1"/>
    <property type="gene ID" value="LPERR01G23980"/>
</dbReference>
<proteinExistence type="predicted"/>
<dbReference type="EnsemblPlants" id="LPERR01G23980.1">
    <property type="protein sequence ID" value="LPERR01G23980.1"/>
    <property type="gene ID" value="LPERR01G23980"/>
</dbReference>
<name>A0A0D9V4M7_9ORYZ</name>
<organism evidence="1 2">
    <name type="scientific">Leersia perrieri</name>
    <dbReference type="NCBI Taxonomy" id="77586"/>
    <lineage>
        <taxon>Eukaryota</taxon>
        <taxon>Viridiplantae</taxon>
        <taxon>Streptophyta</taxon>
        <taxon>Embryophyta</taxon>
        <taxon>Tracheophyta</taxon>
        <taxon>Spermatophyta</taxon>
        <taxon>Magnoliopsida</taxon>
        <taxon>Liliopsida</taxon>
        <taxon>Poales</taxon>
        <taxon>Poaceae</taxon>
        <taxon>BOP clade</taxon>
        <taxon>Oryzoideae</taxon>
        <taxon>Oryzeae</taxon>
        <taxon>Oryzinae</taxon>
        <taxon>Leersia</taxon>
    </lineage>
</organism>
<sequence>MGWPHSSDLAAALSRSVNSGRLKKMVLKSLVGRSLRSTENSGGGRDDRQQIRPMLPMMSSARQSAFGPDEHPRSATANLSGICDRYTSAAELMIRLLSVSMPLLCKNIRDHQNSECMHQPKIISGVEASCSPEAMSSARSWSRRALPSCGGWSPRS</sequence>
<dbReference type="HOGENOM" id="CLU_1689250_0_0_1"/>
<reference evidence="2" key="2">
    <citation type="submission" date="2013-12" db="EMBL/GenBank/DDBJ databases">
        <authorList>
            <person name="Yu Y."/>
            <person name="Lee S."/>
            <person name="de Baynast K."/>
            <person name="Wissotski M."/>
            <person name="Liu L."/>
            <person name="Talag J."/>
            <person name="Goicoechea J."/>
            <person name="Angelova A."/>
            <person name="Jetty R."/>
            <person name="Kudrna D."/>
            <person name="Golser W."/>
            <person name="Rivera L."/>
            <person name="Zhang J."/>
            <person name="Wing R."/>
        </authorList>
    </citation>
    <scope>NUCLEOTIDE SEQUENCE</scope>
</reference>
<keyword evidence="2" id="KW-1185">Reference proteome</keyword>
<dbReference type="Proteomes" id="UP000032180">
    <property type="component" value="Chromosome 1"/>
</dbReference>
<reference evidence="1 2" key="1">
    <citation type="submission" date="2012-08" db="EMBL/GenBank/DDBJ databases">
        <title>Oryza genome evolution.</title>
        <authorList>
            <person name="Wing R.A."/>
        </authorList>
    </citation>
    <scope>NUCLEOTIDE SEQUENCE</scope>
</reference>